<keyword evidence="1" id="KW-1133">Transmembrane helix</keyword>
<accession>A0A6G0Z3A5</accession>
<gene>
    <name evidence="2" type="ORF">FWK35_00010153</name>
</gene>
<name>A0A6G0Z3A5_APHCR</name>
<organism evidence="2 3">
    <name type="scientific">Aphis craccivora</name>
    <name type="common">Cowpea aphid</name>
    <dbReference type="NCBI Taxonomy" id="307492"/>
    <lineage>
        <taxon>Eukaryota</taxon>
        <taxon>Metazoa</taxon>
        <taxon>Ecdysozoa</taxon>
        <taxon>Arthropoda</taxon>
        <taxon>Hexapoda</taxon>
        <taxon>Insecta</taxon>
        <taxon>Pterygota</taxon>
        <taxon>Neoptera</taxon>
        <taxon>Paraneoptera</taxon>
        <taxon>Hemiptera</taxon>
        <taxon>Sternorrhyncha</taxon>
        <taxon>Aphidomorpha</taxon>
        <taxon>Aphidoidea</taxon>
        <taxon>Aphididae</taxon>
        <taxon>Aphidini</taxon>
        <taxon>Aphis</taxon>
        <taxon>Aphis</taxon>
    </lineage>
</organism>
<keyword evidence="3" id="KW-1185">Reference proteome</keyword>
<protein>
    <submittedName>
        <fullName evidence="2">Uncharacterized protein</fullName>
    </submittedName>
</protein>
<dbReference type="AlphaFoldDB" id="A0A6G0Z3A5"/>
<dbReference type="Proteomes" id="UP000478052">
    <property type="component" value="Unassembled WGS sequence"/>
</dbReference>
<evidence type="ECO:0000256" key="1">
    <source>
        <dbReference type="SAM" id="Phobius"/>
    </source>
</evidence>
<reference evidence="2 3" key="1">
    <citation type="submission" date="2019-08" db="EMBL/GenBank/DDBJ databases">
        <title>Whole genome of Aphis craccivora.</title>
        <authorList>
            <person name="Voronova N.V."/>
            <person name="Shulinski R.S."/>
            <person name="Bandarenka Y.V."/>
            <person name="Zhorov D.G."/>
            <person name="Warner D."/>
        </authorList>
    </citation>
    <scope>NUCLEOTIDE SEQUENCE [LARGE SCALE GENOMIC DNA]</scope>
    <source>
        <strain evidence="2">180601</strain>
        <tissue evidence="2">Whole Body</tissue>
    </source>
</reference>
<dbReference type="OrthoDB" id="6706212at2759"/>
<dbReference type="EMBL" id="VUJU01001522">
    <property type="protein sequence ID" value="KAF0764904.1"/>
    <property type="molecule type" value="Genomic_DNA"/>
</dbReference>
<dbReference type="InterPro" id="IPR031833">
    <property type="entry name" value="DUF4748"/>
</dbReference>
<evidence type="ECO:0000313" key="2">
    <source>
        <dbReference type="EMBL" id="KAF0764904.1"/>
    </source>
</evidence>
<comment type="caution">
    <text evidence="2">The sequence shown here is derived from an EMBL/GenBank/DDBJ whole genome shotgun (WGS) entry which is preliminary data.</text>
</comment>
<evidence type="ECO:0000313" key="3">
    <source>
        <dbReference type="Proteomes" id="UP000478052"/>
    </source>
</evidence>
<sequence length="60" mass="7169">MKLNHFQKVFIGWSIVITGGLYSFVLSKRYVDSKRYDSMKARERMRLSNIGEYDQSSRKF</sequence>
<keyword evidence="1" id="KW-0812">Transmembrane</keyword>
<proteinExistence type="predicted"/>
<dbReference type="Pfam" id="PF15932">
    <property type="entry name" value="DUF4748"/>
    <property type="match status" value="1"/>
</dbReference>
<keyword evidence="1" id="KW-0472">Membrane</keyword>
<feature type="transmembrane region" description="Helical" evidence="1">
    <location>
        <begin position="6"/>
        <end position="26"/>
    </location>
</feature>